<gene>
    <name evidence="1" type="ORF">ALC53_05464</name>
</gene>
<evidence type="ECO:0000313" key="2">
    <source>
        <dbReference type="Proteomes" id="UP000078540"/>
    </source>
</evidence>
<sequence>IRFFSDKKFFCQINAKSNRCQNQSEEWLTYNSEDVPIVARTKFSANVHVLDIVFSVMLPHFFKKEETVTKEVYLRVLMDVVKPRMKTVASGRPYVFQQDGLLSDNVDIFWSKEFWPPNSSDSNPVELRAKLQWFRLNTYNKNIQKPSTRGAFQNPTKTL</sequence>
<accession>A0A151I417</accession>
<dbReference type="Proteomes" id="UP000078540">
    <property type="component" value="Unassembled WGS sequence"/>
</dbReference>
<name>A0A151I417_9HYME</name>
<proteinExistence type="predicted"/>
<evidence type="ECO:0000313" key="1">
    <source>
        <dbReference type="EMBL" id="KYM84226.1"/>
    </source>
</evidence>
<dbReference type="GO" id="GO:0003676">
    <property type="term" value="F:nucleic acid binding"/>
    <property type="evidence" value="ECO:0007669"/>
    <property type="project" value="InterPro"/>
</dbReference>
<dbReference type="EMBL" id="KQ976466">
    <property type="protein sequence ID" value="KYM84226.1"/>
    <property type="molecule type" value="Genomic_DNA"/>
</dbReference>
<feature type="non-terminal residue" evidence="1">
    <location>
        <position position="1"/>
    </location>
</feature>
<dbReference type="Gene3D" id="3.30.420.10">
    <property type="entry name" value="Ribonuclease H-like superfamily/Ribonuclease H"/>
    <property type="match status" value="1"/>
</dbReference>
<reference evidence="1 2" key="1">
    <citation type="submission" date="2015-09" db="EMBL/GenBank/DDBJ databases">
        <title>Atta colombica WGS genome.</title>
        <authorList>
            <person name="Nygaard S."/>
            <person name="Hu H."/>
            <person name="Boomsma J."/>
            <person name="Zhang G."/>
        </authorList>
    </citation>
    <scope>NUCLEOTIDE SEQUENCE [LARGE SCALE GENOMIC DNA]</scope>
    <source>
        <strain evidence="1">Treedump-2</strain>
        <tissue evidence="1">Whole body</tissue>
    </source>
</reference>
<dbReference type="AlphaFoldDB" id="A0A151I417"/>
<organism evidence="1 2">
    <name type="scientific">Atta colombica</name>
    <dbReference type="NCBI Taxonomy" id="520822"/>
    <lineage>
        <taxon>Eukaryota</taxon>
        <taxon>Metazoa</taxon>
        <taxon>Ecdysozoa</taxon>
        <taxon>Arthropoda</taxon>
        <taxon>Hexapoda</taxon>
        <taxon>Insecta</taxon>
        <taxon>Pterygota</taxon>
        <taxon>Neoptera</taxon>
        <taxon>Endopterygota</taxon>
        <taxon>Hymenoptera</taxon>
        <taxon>Apocrita</taxon>
        <taxon>Aculeata</taxon>
        <taxon>Formicoidea</taxon>
        <taxon>Formicidae</taxon>
        <taxon>Myrmicinae</taxon>
        <taxon>Atta</taxon>
    </lineage>
</organism>
<keyword evidence="2" id="KW-1185">Reference proteome</keyword>
<protein>
    <submittedName>
        <fullName evidence="1">Uncharacterized protein</fullName>
    </submittedName>
</protein>
<dbReference type="InterPro" id="IPR036397">
    <property type="entry name" value="RNaseH_sf"/>
</dbReference>